<accession>A0ABN8A6Z2</accession>
<comment type="caution">
    <text evidence="1">The sequence shown here is derived from an EMBL/GenBank/DDBJ whole genome shotgun (WGS) entry which is preliminary data.</text>
</comment>
<protein>
    <recommendedName>
        <fullName evidence="3">LSM domain protein</fullName>
    </recommendedName>
</protein>
<reference evidence="1 2" key="1">
    <citation type="submission" date="2021-10" db="EMBL/GenBank/DDBJ databases">
        <authorList>
            <person name="Criscuolo A."/>
        </authorList>
    </citation>
    <scope>NUCLEOTIDE SEQUENCE [LARGE SCALE GENOMIC DNA]</scope>
    <source>
        <strain evidence="2">CIP 111883</strain>
    </source>
</reference>
<dbReference type="RefSeq" id="WP_230500779.1">
    <property type="nucleotide sequence ID" value="NZ_CAKJTJ010000006.1"/>
</dbReference>
<evidence type="ECO:0000313" key="1">
    <source>
        <dbReference type="EMBL" id="CAG9620874.1"/>
    </source>
</evidence>
<sequence length="69" mass="7930">MKLWQYVGKNVRIVYKDGDILEGFVRDYDDGEDTEDGIDSLDIVNKESKEGSYILGVKETEIKTIQEID</sequence>
<gene>
    <name evidence="1" type="ORF">BACCIP111883_01645</name>
</gene>
<organism evidence="1 2">
    <name type="scientific">Sutcliffiella rhizosphaerae</name>
    <dbReference type="NCBI Taxonomy" id="2880967"/>
    <lineage>
        <taxon>Bacteria</taxon>
        <taxon>Bacillati</taxon>
        <taxon>Bacillota</taxon>
        <taxon>Bacilli</taxon>
        <taxon>Bacillales</taxon>
        <taxon>Bacillaceae</taxon>
        <taxon>Sutcliffiella</taxon>
    </lineage>
</organism>
<evidence type="ECO:0000313" key="2">
    <source>
        <dbReference type="Proteomes" id="UP000789833"/>
    </source>
</evidence>
<dbReference type="Proteomes" id="UP000789833">
    <property type="component" value="Unassembled WGS sequence"/>
</dbReference>
<evidence type="ECO:0008006" key="3">
    <source>
        <dbReference type="Google" id="ProtNLM"/>
    </source>
</evidence>
<proteinExistence type="predicted"/>
<keyword evidence="2" id="KW-1185">Reference proteome</keyword>
<name>A0ABN8A6Z2_9BACI</name>
<dbReference type="EMBL" id="CAKJTJ010000006">
    <property type="protein sequence ID" value="CAG9620874.1"/>
    <property type="molecule type" value="Genomic_DNA"/>
</dbReference>